<feature type="compositionally biased region" description="Low complexity" evidence="2">
    <location>
        <begin position="438"/>
        <end position="449"/>
    </location>
</feature>
<proteinExistence type="predicted"/>
<dbReference type="PANTHER" id="PTHR37984">
    <property type="entry name" value="PROTEIN CBG26694"/>
    <property type="match status" value="1"/>
</dbReference>
<keyword evidence="6" id="KW-1185">Reference proteome</keyword>
<dbReference type="EMBL" id="JABMIG020000020">
    <property type="protein sequence ID" value="KAL3802339.1"/>
    <property type="molecule type" value="Genomic_DNA"/>
</dbReference>
<evidence type="ECO:0000256" key="1">
    <source>
        <dbReference type="SAM" id="Coils"/>
    </source>
</evidence>
<keyword evidence="1" id="KW-0175">Coiled coil</keyword>
<accession>A0ABD3QQ65</accession>
<dbReference type="InterPro" id="IPR043128">
    <property type="entry name" value="Rev_trsase/Diguanyl_cyclase"/>
</dbReference>
<evidence type="ECO:0000313" key="6">
    <source>
        <dbReference type="Proteomes" id="UP001516023"/>
    </source>
</evidence>
<dbReference type="Gene3D" id="3.30.70.270">
    <property type="match status" value="2"/>
</dbReference>
<evidence type="ECO:0000313" key="5">
    <source>
        <dbReference type="EMBL" id="KAL3802339.1"/>
    </source>
</evidence>
<name>A0ABD3QQ65_9STRA</name>
<reference evidence="5 6" key="1">
    <citation type="journal article" date="2020" name="G3 (Bethesda)">
        <title>Improved Reference Genome for Cyclotella cryptica CCMP332, a Model for Cell Wall Morphogenesis, Salinity Adaptation, and Lipid Production in Diatoms (Bacillariophyta).</title>
        <authorList>
            <person name="Roberts W.R."/>
            <person name="Downey K.M."/>
            <person name="Ruck E.C."/>
            <person name="Traller J.C."/>
            <person name="Alverson A.J."/>
        </authorList>
    </citation>
    <scope>NUCLEOTIDE SEQUENCE [LARGE SCALE GENOMIC DNA]</scope>
    <source>
        <strain evidence="5 6">CCMP332</strain>
    </source>
</reference>
<dbReference type="Gene3D" id="3.10.10.10">
    <property type="entry name" value="HIV Type 1 Reverse Transcriptase, subunit A, domain 1"/>
    <property type="match status" value="1"/>
</dbReference>
<protein>
    <recommendedName>
        <fullName evidence="4">Reverse transcriptase domain-containing protein</fullName>
    </recommendedName>
</protein>
<dbReference type="InterPro" id="IPR043502">
    <property type="entry name" value="DNA/RNA_pol_sf"/>
</dbReference>
<dbReference type="CDD" id="cd01647">
    <property type="entry name" value="RT_LTR"/>
    <property type="match status" value="1"/>
</dbReference>
<dbReference type="Gene3D" id="1.10.340.70">
    <property type="match status" value="1"/>
</dbReference>
<feature type="domain" description="Reverse transcriptase" evidence="4">
    <location>
        <begin position="879"/>
        <end position="1057"/>
    </location>
</feature>
<dbReference type="InterPro" id="IPR041588">
    <property type="entry name" value="Integrase_H2C2"/>
</dbReference>
<dbReference type="InterPro" id="IPR000477">
    <property type="entry name" value="RT_dom"/>
</dbReference>
<feature type="compositionally biased region" description="Polar residues" evidence="2">
    <location>
        <begin position="574"/>
        <end position="588"/>
    </location>
</feature>
<dbReference type="Gene3D" id="3.30.420.10">
    <property type="entry name" value="Ribonuclease H-like superfamily/Ribonuclease H"/>
    <property type="match status" value="1"/>
</dbReference>
<feature type="chain" id="PRO_5044814998" description="Reverse transcriptase domain-containing protein" evidence="3">
    <location>
        <begin position="16"/>
        <end position="1560"/>
    </location>
</feature>
<sequence>MKSAIFASLIAGAAAFAPAQTGKATTSLAAFENELGAQPLSDSSIPLACWMAPTRSDSTASITTRAGFRLPGDISYDGTKFSDIGEGWAGSLQVPVAGALQILAFVGFLELAVMKDVTGRESLLVTSVTEPLTLAGTLLMRRPSCRSLHTAFDRPSSYRLTSSPASSRLSSVSRAFNDQVQASEQPSQECLPRGSRPSGLNTKNASAEGVAKAPIRYVPDRDPVQEALDLKPESLKCTLANGSETRVTVWSGHGTNEQFILHVNKAYSTAKKMGLIPACDEAEKAYDSKRSSGRLFYVNFADDPLSKTAKEAKTAESLSLKADMLALKAKMTDFGPRRGASALGLNRQGADGVKSLSRHLRVERKKSPGKASEAFGEAQQGQNSSSLFSSVMQLNNYIEPPCLYYSPSASAMTQQVYSFTDSELACHILRMLDEKQSAAKPAKAQAADQPSRKSSLSGRIPRKPSKYARTEYTRVEKNCELCKKHGAHTPRITPRSVAATTKTGLLHADENGEAREVSQESQQKRQESVAVSAKVTAIPTPPEAMGRVVPGKFLYVDYSSPLLDATLKNLKDTSNLSTKKQVEPNSNLDPLPKTQPPHTLPPQNSVESVTAVLAVQKLATGSQSSTKLKHLSRSRKNNFLRVLLDTGSDGDLMFHEKGTTKRFPYLARQVSKSWHTSNGCFQTKGRGEVTLKFVDYSNSKEYTVQPDVVEYDGKKMAKPAFDLILGVKTLSELGIVLDFRTKDITIDEIILPMRDINSLSTSSKIEKAWSVNHSMVHEPRSTEEATQRAVHILDAKYEKADLQSVVDTNCPHLSLQDQNKLLELLRKYEDLFDGTLGDWNTEPVSFELKEGAKPYHGRAYPVPHSLKETLMKELKRLCDLGVLEWQPASEWASPSFIVPKKDQTVRFLSDFREVNKRIVRKPFPLPKISTVMQELEGFTFATALDLNMGYYTIRLDPDASKICTIIFPWGKYSYLRLPMGIAGSPDIFQSKMTELMSTLEFVRAYIDDLLCITKGTLEDHLAKLELVLSRLQDANLKVNARKSNFCAIETEYLGYILSRDGIKPQPKKVQSILALTPPKNVKDLRRFLGMVQYYRDLWARRSEMLAPLTSLVGECGHTKKSKLLKQKYSVTEIELLAIVETLKEFKGMLVYRWRLLLEEYGPEIVYIKGIHNTVADAISRLDFGPAVDIKENWMTFTKCWCYYTKQSEEDPSPDNHSDLMNFVFANRSDENAIYPLTVREIAAAQHTDKALDKLSLLEKYKPQLVENVQVLCKDGKLVIPQELQQRAVQWYHHYLQHPGTTRLEETLRAAMYWKGLRRSVRTFVKNCHKCQVNKRRQRPYTLKGQGGTEIDFMCVTMIDPATSWFEIVELPVTEVTSVAPTGKRAARRKPTSIKNPQANAILERMHQVIMTMLRTTELDMANTVTPSDIADFLTDAAWAVRSTYHTVLKASPGAAIFGRDMLFDIPFLADWNKIGDHRQRQTDRNTERENKSRVDWDYKVGDKVLLRKEGILRKSESKYHKDPWTISTVHTNGTIRVHRGTKSERLNIRRVTPYFDTADT</sequence>
<dbReference type="Pfam" id="PF17921">
    <property type="entry name" value="Integrase_H2C2"/>
    <property type="match status" value="1"/>
</dbReference>
<feature type="compositionally biased region" description="Polar residues" evidence="2">
    <location>
        <begin position="179"/>
        <end position="188"/>
    </location>
</feature>
<dbReference type="InterPro" id="IPR012337">
    <property type="entry name" value="RNaseH-like_sf"/>
</dbReference>
<keyword evidence="3" id="KW-0732">Signal</keyword>
<feature type="region of interest" description="Disordered" evidence="2">
    <location>
        <begin position="179"/>
        <end position="218"/>
    </location>
</feature>
<feature type="region of interest" description="Disordered" evidence="2">
    <location>
        <begin position="437"/>
        <end position="468"/>
    </location>
</feature>
<gene>
    <name evidence="5" type="ORF">HJC23_007164</name>
</gene>
<evidence type="ECO:0000256" key="3">
    <source>
        <dbReference type="SAM" id="SignalP"/>
    </source>
</evidence>
<dbReference type="PROSITE" id="PS50878">
    <property type="entry name" value="RT_POL"/>
    <property type="match status" value="1"/>
</dbReference>
<feature type="region of interest" description="Disordered" evidence="2">
    <location>
        <begin position="574"/>
        <end position="603"/>
    </location>
</feature>
<dbReference type="InterPro" id="IPR050951">
    <property type="entry name" value="Retrovirus_Pol_polyprotein"/>
</dbReference>
<evidence type="ECO:0000259" key="4">
    <source>
        <dbReference type="PROSITE" id="PS50878"/>
    </source>
</evidence>
<dbReference type="InterPro" id="IPR036397">
    <property type="entry name" value="RNaseH_sf"/>
</dbReference>
<feature type="coiled-coil region" evidence="1">
    <location>
        <begin position="1014"/>
        <end position="1041"/>
    </location>
</feature>
<dbReference type="SUPFAM" id="SSF53098">
    <property type="entry name" value="Ribonuclease H-like"/>
    <property type="match status" value="1"/>
</dbReference>
<dbReference type="Pfam" id="PF00078">
    <property type="entry name" value="RVT_1"/>
    <property type="match status" value="1"/>
</dbReference>
<dbReference type="SUPFAM" id="SSF56672">
    <property type="entry name" value="DNA/RNA polymerases"/>
    <property type="match status" value="1"/>
</dbReference>
<dbReference type="Proteomes" id="UP001516023">
    <property type="component" value="Unassembled WGS sequence"/>
</dbReference>
<evidence type="ECO:0000256" key="2">
    <source>
        <dbReference type="SAM" id="MobiDB-lite"/>
    </source>
</evidence>
<feature type="signal peptide" evidence="3">
    <location>
        <begin position="1"/>
        <end position="15"/>
    </location>
</feature>
<dbReference type="PANTHER" id="PTHR37984:SF5">
    <property type="entry name" value="PROTEIN NYNRIN-LIKE"/>
    <property type="match status" value="1"/>
</dbReference>
<feature type="region of interest" description="Disordered" evidence="2">
    <location>
        <begin position="506"/>
        <end position="530"/>
    </location>
</feature>
<feature type="compositionally biased region" description="Basic and acidic residues" evidence="2">
    <location>
        <begin position="507"/>
        <end position="527"/>
    </location>
</feature>
<organism evidence="5 6">
    <name type="scientific">Cyclotella cryptica</name>
    <dbReference type="NCBI Taxonomy" id="29204"/>
    <lineage>
        <taxon>Eukaryota</taxon>
        <taxon>Sar</taxon>
        <taxon>Stramenopiles</taxon>
        <taxon>Ochrophyta</taxon>
        <taxon>Bacillariophyta</taxon>
        <taxon>Coscinodiscophyceae</taxon>
        <taxon>Thalassiosirophycidae</taxon>
        <taxon>Stephanodiscales</taxon>
        <taxon>Stephanodiscaceae</taxon>
        <taxon>Cyclotella</taxon>
    </lineage>
</organism>
<comment type="caution">
    <text evidence="5">The sequence shown here is derived from an EMBL/GenBank/DDBJ whole genome shotgun (WGS) entry which is preliminary data.</text>
</comment>